<dbReference type="eggNOG" id="COG3210">
    <property type="taxonomic scope" value="Bacteria"/>
</dbReference>
<gene>
    <name evidence="3" type="ORF">OFBG_00433</name>
</gene>
<dbReference type="EMBL" id="GG658170">
    <property type="protein sequence ID" value="EEO29405.1"/>
    <property type="molecule type" value="Genomic_DNA"/>
</dbReference>
<dbReference type="PANTHER" id="PTHR35037">
    <property type="entry name" value="C-TERMINAL REGION OF AIDA-LIKE PROTEIN"/>
    <property type="match status" value="1"/>
</dbReference>
<dbReference type="Proteomes" id="UP000005089">
    <property type="component" value="Unassembled WGS sequence"/>
</dbReference>
<keyword evidence="1" id="KW-0732">Signal</keyword>
<dbReference type="GeneID" id="77135655"/>
<evidence type="ECO:0000259" key="2">
    <source>
        <dbReference type="PROSITE" id="PS51208"/>
    </source>
</evidence>
<evidence type="ECO:0000256" key="1">
    <source>
        <dbReference type="ARBA" id="ARBA00022729"/>
    </source>
</evidence>
<dbReference type="SUPFAM" id="SSF51126">
    <property type="entry name" value="Pectin lyase-like"/>
    <property type="match status" value="2"/>
</dbReference>
<keyword evidence="4" id="KW-1185">Reference proteome</keyword>
<dbReference type="Pfam" id="PF03797">
    <property type="entry name" value="Autotransporter"/>
    <property type="match status" value="1"/>
</dbReference>
<proteinExistence type="predicted"/>
<dbReference type="PANTHER" id="PTHR35037:SF3">
    <property type="entry name" value="C-TERMINAL REGION OF AIDA-LIKE PROTEIN"/>
    <property type="match status" value="1"/>
</dbReference>
<dbReference type="SUPFAM" id="SSF103515">
    <property type="entry name" value="Autotransporter"/>
    <property type="match status" value="1"/>
</dbReference>
<dbReference type="Pfam" id="PF12951">
    <property type="entry name" value="PATR"/>
    <property type="match status" value="5"/>
</dbReference>
<accession>C3X879</accession>
<organism evidence="3 4">
    <name type="scientific">Oxalobacter formigenes OXCC13</name>
    <dbReference type="NCBI Taxonomy" id="556269"/>
    <lineage>
        <taxon>Bacteria</taxon>
        <taxon>Pseudomonadati</taxon>
        <taxon>Pseudomonadota</taxon>
        <taxon>Betaproteobacteria</taxon>
        <taxon>Burkholderiales</taxon>
        <taxon>Oxalobacteraceae</taxon>
        <taxon>Oxalobacter</taxon>
    </lineage>
</organism>
<dbReference type="PROSITE" id="PS51208">
    <property type="entry name" value="AUTOTRANSPORTER"/>
    <property type="match status" value="1"/>
</dbReference>
<evidence type="ECO:0000313" key="4">
    <source>
        <dbReference type="Proteomes" id="UP000005089"/>
    </source>
</evidence>
<dbReference type="HOGENOM" id="CLU_255315_0_0_4"/>
<dbReference type="GO" id="GO:0019867">
    <property type="term" value="C:outer membrane"/>
    <property type="evidence" value="ECO:0007669"/>
    <property type="project" value="InterPro"/>
</dbReference>
<name>C3X879_OXAFO</name>
<dbReference type="Gene3D" id="2.160.20.20">
    <property type="match status" value="1"/>
</dbReference>
<dbReference type="InterPro" id="IPR006315">
    <property type="entry name" value="OM_autotransptr_brl_dom"/>
</dbReference>
<reference evidence="3 4" key="1">
    <citation type="submission" date="2009-02" db="EMBL/GenBank/DDBJ databases">
        <title>The Genome Sequence of Oxalobacter formigenes OXCC13.</title>
        <authorList>
            <consortium name="The Broad Institute Genome Sequencing Platform"/>
            <person name="Ward D."/>
            <person name="Young S.K."/>
            <person name="Kodira C.D."/>
            <person name="Zeng Q."/>
            <person name="Koehrsen M."/>
            <person name="Alvarado L."/>
            <person name="Berlin A."/>
            <person name="Borenstein D."/>
            <person name="Chen Z."/>
            <person name="Engels R."/>
            <person name="Freedman E."/>
            <person name="Gellesch M."/>
            <person name="Goldberg J."/>
            <person name="Griggs A."/>
            <person name="Gujja S."/>
            <person name="Heiman D."/>
            <person name="Hepburn T."/>
            <person name="Howarth C."/>
            <person name="Jen D."/>
            <person name="Larson L."/>
            <person name="Lewis B."/>
            <person name="Mehta T."/>
            <person name="Park D."/>
            <person name="Pearson M."/>
            <person name="Roberts A."/>
            <person name="Saif S."/>
            <person name="Shea T."/>
            <person name="Shenoy N."/>
            <person name="Sisk P."/>
            <person name="Stolte C."/>
            <person name="Sykes S."/>
            <person name="Walk T."/>
            <person name="White J."/>
            <person name="Yandava C."/>
            <person name="Allison M.J."/>
            <person name="Lander E."/>
            <person name="Nusbaum C."/>
            <person name="Galagan J."/>
            <person name="Birren B."/>
        </authorList>
    </citation>
    <scope>NUCLEOTIDE SEQUENCE [LARGE SCALE GENOMIC DNA]</scope>
    <source>
        <strain evidence="3 4">OXCC13</strain>
    </source>
</reference>
<dbReference type="NCBIfam" id="TIGR01414">
    <property type="entry name" value="autotrans_barl"/>
    <property type="match status" value="1"/>
</dbReference>
<dbReference type="NCBIfam" id="TIGR02601">
    <property type="entry name" value="autotrns_rpt"/>
    <property type="match status" value="4"/>
</dbReference>
<dbReference type="InterPro" id="IPR005546">
    <property type="entry name" value="Autotransporte_beta"/>
</dbReference>
<dbReference type="STRING" id="847.BRW83_1818"/>
<dbReference type="InterPro" id="IPR036709">
    <property type="entry name" value="Autotransporte_beta_dom_sf"/>
</dbReference>
<dbReference type="SMART" id="SM00869">
    <property type="entry name" value="Autotransporter"/>
    <property type="match status" value="1"/>
</dbReference>
<dbReference type="InterPro" id="IPR012332">
    <property type="entry name" value="Autotransporter_pectin_lyase_C"/>
</dbReference>
<dbReference type="InterPro" id="IPR011050">
    <property type="entry name" value="Pectin_lyase_fold/virulence"/>
</dbReference>
<dbReference type="eggNOG" id="COG3468">
    <property type="taxonomic scope" value="Bacteria"/>
</dbReference>
<evidence type="ECO:0000313" key="3">
    <source>
        <dbReference type="EMBL" id="EEO29405.1"/>
    </source>
</evidence>
<feature type="domain" description="Autotransporter" evidence="2">
    <location>
        <begin position="1111"/>
        <end position="1398"/>
    </location>
</feature>
<sequence>MSKNVYRSVAPRRFYSARRGLIWLLMGMAGFIPLMVSQGVQAACTTGSSSAECVGTVNNTASIGTGPVVPDNNWTVTIGNGTTPTMVTQNGNTVISLNDNANITVKSGAVVQGSSSGSNGGHFGSGPNVIEFNSNSTVTIEQGGTVQQLGTTNNGEAINAHGYGNTIVNNGTIYSKNGAALWFQDTTVSASTADRNKVVNNGTISTDKGAGYNVFGSSRGSSGPGLVFNNYGTVNGSLKFGDGDDSLLFGPGSVITGNVDGGRGTNDLTLDANLNESATLGGSVLNFSSITKTGQGSWAILGGVPASDDDEHPSSPISGSLKGVNSLVVQEGLLSLVGANPEFNGTVSIDAPGILNVQAQGINGATSMVNNGNLTFEQPSNDSYTGSAITGTGQVVKSGAGSLTMSSNGDNTYSGGTSIRDGALVVDRDSDLGVATGAVSFGTDNGAGATNGILRFDSSFDLADTRAIDLKDGGGTIDTQQYETTIAQTISGSGVLTKTGSGTLTLSGVNSYAGGTVIEEGTVGINSDAALGRTGSHLVMQDTSTLRLDANVESNRTVILAGVPDSEMTIDTQANNGTFDGDIQGRGKLVKTGTGTLALYGDNIYQGGTRVEEGTLAVNSDAALGSVVAPLELWDKTTLRLDGNTDMQTRPISIGGGGNPAPQSVTIDTQNFTGTIGQNIAESADGATRLDKTGTGVLELYGNNAHSGGTWIKNGTVAILSASGLGTGDAQLGDHDDSATGGTGDTMGSLRADADINFAAGQAVLLNQGGGTIDTNGHSVMMADNTLKDGTTTGVAPDTGRDFHKDGDGTLTLLNDQLYSGRTFIDQGTLRLDAVDPNAPMSNSKGLLNTSQVTIASGARLEGQGVVGNSMNDRIGNPDAPAAGSSAFTTIINNGTIAPGLDNFNNAFDQTNPHFVPLTLAGNYRAGAGAMVEVHTELMDDTSRHGMLVIDGVVDPASDANGTGIRVIHQGGDGATTNHGIEIIRLQGTGSGLSQADLVKQLGDNFHLVSDFKTAKGENAVVAGAYSYVLEKDVDWYGDATNQAGLFLRNAMTDDGTPVLHPGTPTYESYLPVLGALNRLPTLEQRVGHRVWLEDSDSKGTGTSKAGRGAGKAGSRGVWVRLEGSTAKYKPELGSGGDNSFDLNYGRANVGLDVPVYENRDGSRLVAGINGNAGKAKADIHSSLSDGDIDTDAYGLGATLTWYDHSGFYADFQAKYNWYDTDMSVKNITSASHAVKGNNARGYAFSLEMGQNVDFAPNWSLTPQAQLMYSQVNFDSFVDPQYSVIVNEKDYKSLEGRLGLALNYEKSEQDSLGRLSRDKLYVIGNVYHEFKGDSTISISGVNYKSNLSDTWLGIGVGGSHNWNNDKYSVYGELGAKSSTRKFGDEYELTAEVGLRIAF</sequence>
<dbReference type="RefSeq" id="WP_005879839.1">
    <property type="nucleotide sequence ID" value="NZ_CP019430.1"/>
</dbReference>
<dbReference type="InterPro" id="IPR051551">
    <property type="entry name" value="Autotransporter_adhesion"/>
</dbReference>
<dbReference type="Gene3D" id="2.40.128.130">
    <property type="entry name" value="Autotransporter beta-domain"/>
    <property type="match status" value="1"/>
</dbReference>
<dbReference type="InterPro" id="IPR013425">
    <property type="entry name" value="Autotrns_rpt"/>
</dbReference>
<protein>
    <submittedName>
        <fullName evidence="3">Outer membrane autotransporter barrel domain protein</fullName>
    </submittedName>
</protein>